<sequence length="55" mass="6322">MHIPIPTRNGFILILIFDIPNEPLEITLSDTRENLAHNVPHIHQRACSHKLSVKM</sequence>
<evidence type="ECO:0000313" key="1">
    <source>
        <dbReference type="EMBL" id="KHG29608.1"/>
    </source>
</evidence>
<accession>A0A0B0PT21</accession>
<dbReference type="AlphaFoldDB" id="A0A0B0PT21"/>
<evidence type="ECO:0000313" key="2">
    <source>
        <dbReference type="Proteomes" id="UP000032142"/>
    </source>
</evidence>
<reference evidence="2" key="1">
    <citation type="submission" date="2014-09" db="EMBL/GenBank/DDBJ databases">
        <authorList>
            <person name="Mudge J."/>
            <person name="Ramaraj T."/>
            <person name="Lindquist I.E."/>
            <person name="Bharti A.K."/>
            <person name="Sundararajan A."/>
            <person name="Cameron C.T."/>
            <person name="Woodward J.E."/>
            <person name="May G.D."/>
            <person name="Brubaker C."/>
            <person name="Broadhvest J."/>
            <person name="Wilkins T.A."/>
        </authorList>
    </citation>
    <scope>NUCLEOTIDE SEQUENCE</scope>
    <source>
        <strain evidence="2">cv. AKA8401</strain>
    </source>
</reference>
<name>A0A0B0PT21_GOSAR</name>
<proteinExistence type="predicted"/>
<gene>
    <name evidence="1" type="ORF">F383_16522</name>
</gene>
<organism evidence="1 2">
    <name type="scientific">Gossypium arboreum</name>
    <name type="common">Tree cotton</name>
    <name type="synonym">Gossypium nanking</name>
    <dbReference type="NCBI Taxonomy" id="29729"/>
    <lineage>
        <taxon>Eukaryota</taxon>
        <taxon>Viridiplantae</taxon>
        <taxon>Streptophyta</taxon>
        <taxon>Embryophyta</taxon>
        <taxon>Tracheophyta</taxon>
        <taxon>Spermatophyta</taxon>
        <taxon>Magnoliopsida</taxon>
        <taxon>eudicotyledons</taxon>
        <taxon>Gunneridae</taxon>
        <taxon>Pentapetalae</taxon>
        <taxon>rosids</taxon>
        <taxon>malvids</taxon>
        <taxon>Malvales</taxon>
        <taxon>Malvaceae</taxon>
        <taxon>Malvoideae</taxon>
        <taxon>Gossypium</taxon>
    </lineage>
</organism>
<protein>
    <submittedName>
        <fullName evidence="1">Uncharacterized protein</fullName>
    </submittedName>
</protein>
<dbReference type="Proteomes" id="UP000032142">
    <property type="component" value="Unassembled WGS sequence"/>
</dbReference>
<dbReference type="EMBL" id="KN450737">
    <property type="protein sequence ID" value="KHG29608.1"/>
    <property type="molecule type" value="Genomic_DNA"/>
</dbReference>
<keyword evidence="2" id="KW-1185">Reference proteome</keyword>